<dbReference type="EMBL" id="REGN01005764">
    <property type="protein sequence ID" value="RNA12122.1"/>
    <property type="molecule type" value="Genomic_DNA"/>
</dbReference>
<comment type="caution">
    <text evidence="1">The sequence shown here is derived from an EMBL/GenBank/DDBJ whole genome shotgun (WGS) entry which is preliminary data.</text>
</comment>
<evidence type="ECO:0000313" key="2">
    <source>
        <dbReference type="Proteomes" id="UP000276133"/>
    </source>
</evidence>
<name>A0A3M7QLG1_BRAPC</name>
<reference evidence="1 2" key="1">
    <citation type="journal article" date="2018" name="Sci. Rep.">
        <title>Genomic signatures of local adaptation to the degree of environmental predictability in rotifers.</title>
        <authorList>
            <person name="Franch-Gras L."/>
            <person name="Hahn C."/>
            <person name="Garcia-Roger E.M."/>
            <person name="Carmona M.J."/>
            <person name="Serra M."/>
            <person name="Gomez A."/>
        </authorList>
    </citation>
    <scope>NUCLEOTIDE SEQUENCE [LARGE SCALE GENOMIC DNA]</scope>
    <source>
        <strain evidence="1">HYR1</strain>
    </source>
</reference>
<protein>
    <submittedName>
        <fullName evidence="1">Uncharacterized protein</fullName>
    </submittedName>
</protein>
<accession>A0A3M7QLG1</accession>
<evidence type="ECO:0000313" key="1">
    <source>
        <dbReference type="EMBL" id="RNA12122.1"/>
    </source>
</evidence>
<sequence length="93" mass="10991">MGTIELEEDEFNILHKDLLKVFKTILIFHKLKIKKKLTSYLTTFDQLTIIYIVSQLDLLFDINENETWDGKLKISAEYVKFKNVDLIILSIKN</sequence>
<gene>
    <name evidence="1" type="ORF">BpHYR1_033964</name>
</gene>
<keyword evidence="2" id="KW-1185">Reference proteome</keyword>
<proteinExistence type="predicted"/>
<dbReference type="Proteomes" id="UP000276133">
    <property type="component" value="Unassembled WGS sequence"/>
</dbReference>
<organism evidence="1 2">
    <name type="scientific">Brachionus plicatilis</name>
    <name type="common">Marine rotifer</name>
    <name type="synonym">Brachionus muelleri</name>
    <dbReference type="NCBI Taxonomy" id="10195"/>
    <lineage>
        <taxon>Eukaryota</taxon>
        <taxon>Metazoa</taxon>
        <taxon>Spiralia</taxon>
        <taxon>Gnathifera</taxon>
        <taxon>Rotifera</taxon>
        <taxon>Eurotatoria</taxon>
        <taxon>Monogononta</taxon>
        <taxon>Pseudotrocha</taxon>
        <taxon>Ploima</taxon>
        <taxon>Brachionidae</taxon>
        <taxon>Brachionus</taxon>
    </lineage>
</organism>
<dbReference type="AlphaFoldDB" id="A0A3M7QLG1"/>